<evidence type="ECO:0000256" key="1">
    <source>
        <dbReference type="ARBA" id="ARBA00022801"/>
    </source>
</evidence>
<keyword evidence="5" id="KW-1185">Reference proteome</keyword>
<reference evidence="4 5" key="1">
    <citation type="submission" date="2018-04" db="EMBL/GenBank/DDBJ databases">
        <title>Novel species isolated from glacier.</title>
        <authorList>
            <person name="Liu Q."/>
            <person name="Xin Y.-H."/>
        </authorList>
    </citation>
    <scope>NUCLEOTIDE SEQUENCE [LARGE SCALE GENOMIC DNA]</scope>
    <source>
        <strain evidence="4 5">GT1R17</strain>
    </source>
</reference>
<dbReference type="Proteomes" id="UP000244248">
    <property type="component" value="Unassembled WGS sequence"/>
</dbReference>
<dbReference type="InterPro" id="IPR050273">
    <property type="entry name" value="GppA/Ppx_hydrolase"/>
</dbReference>
<dbReference type="PANTHER" id="PTHR30005:SF14">
    <property type="entry name" value="EXOPOLYPHOSPHATASE"/>
    <property type="match status" value="1"/>
</dbReference>
<dbReference type="PANTHER" id="PTHR30005">
    <property type="entry name" value="EXOPOLYPHOSPHATASE"/>
    <property type="match status" value="1"/>
</dbReference>
<dbReference type="SUPFAM" id="SSF109604">
    <property type="entry name" value="HD-domain/PDEase-like"/>
    <property type="match status" value="1"/>
</dbReference>
<protein>
    <submittedName>
        <fullName evidence="4">Exopolyphosphatase</fullName>
    </submittedName>
</protein>
<accession>A0A2T5MCW3</accession>
<dbReference type="FunFam" id="3.30.420.150:FF:000001">
    <property type="entry name" value="Guanosine-5'-triphosphate,3'-diphosphate pyrophosphatase"/>
    <property type="match status" value="1"/>
</dbReference>
<dbReference type="InterPro" id="IPR003695">
    <property type="entry name" value="Ppx_GppA_N"/>
</dbReference>
<dbReference type="OrthoDB" id="9793035at2"/>
<evidence type="ECO:0000259" key="2">
    <source>
        <dbReference type="Pfam" id="PF02541"/>
    </source>
</evidence>
<dbReference type="GO" id="GO:0004309">
    <property type="term" value="F:exopolyphosphatase activity"/>
    <property type="evidence" value="ECO:0007669"/>
    <property type="project" value="TreeGrafter"/>
</dbReference>
<dbReference type="Gene3D" id="3.30.420.150">
    <property type="entry name" value="Exopolyphosphatase. Domain 2"/>
    <property type="match status" value="1"/>
</dbReference>
<sequence>MMVARANGSELQVIDRLREPVRLAAGLDADKRLHPEVQARALACLQRFGQRLRGIPQQQVRVVGTNTMRRMRRSEDFLAAAEMALGHEIEIIAGAEEARLVYGGVTHGMGRAKGRRLVVDIGGGSTEVIIGRGPNPELMESVSLGCVTHHQLFFEDGDITRAQFRKARLAARVQLEFLERRYRKAGWDVAIGASGTVRGVWRVMMANGWCENQITREGLEKVIELVLSRGHVNKIDFPSLREDRRPVFAGGLAALAGVFDALDLQKMETSERALREGLIYDLLGRLSNHDVRDESVNTMAERYAVDLNHAQAVERTALKILDQVGKSWNLEPKFSAMFLGWAARLHEIGLVISHSSYHKHGEYIIKHCDLQGFSQTDQKLLATLVRAHRSKLSPLTFDDLPSMWVEPMRRLTMILRLAVLLHRSREPDLRPPVKLSANRRALDMTFTQKTWLTRHPLTQADLEREAEYLKVVGMRLKVQ</sequence>
<evidence type="ECO:0000259" key="3">
    <source>
        <dbReference type="Pfam" id="PF21447"/>
    </source>
</evidence>
<name>A0A2T5MCW3_9GAMM</name>
<dbReference type="InterPro" id="IPR030673">
    <property type="entry name" value="PyroPPase_GppA_Ppx"/>
</dbReference>
<dbReference type="GO" id="GO:0006798">
    <property type="term" value="P:polyphosphate catabolic process"/>
    <property type="evidence" value="ECO:0007669"/>
    <property type="project" value="TreeGrafter"/>
</dbReference>
<dbReference type="InterPro" id="IPR043129">
    <property type="entry name" value="ATPase_NBD"/>
</dbReference>
<proteinExistence type="predicted"/>
<keyword evidence="1" id="KW-0378">Hydrolase</keyword>
<dbReference type="InterPro" id="IPR048950">
    <property type="entry name" value="Ppx_GppA_C"/>
</dbReference>
<feature type="domain" description="Ppx/GppA phosphatase N-terminal" evidence="2">
    <location>
        <begin position="3"/>
        <end position="284"/>
    </location>
</feature>
<comment type="caution">
    <text evidence="4">The sequence shown here is derived from an EMBL/GenBank/DDBJ whole genome shotgun (WGS) entry which is preliminary data.</text>
</comment>
<dbReference type="SUPFAM" id="SSF53067">
    <property type="entry name" value="Actin-like ATPase domain"/>
    <property type="match status" value="2"/>
</dbReference>
<evidence type="ECO:0000313" key="5">
    <source>
        <dbReference type="Proteomes" id="UP000244248"/>
    </source>
</evidence>
<evidence type="ECO:0000313" key="4">
    <source>
        <dbReference type="EMBL" id="PTU30413.1"/>
    </source>
</evidence>
<feature type="domain" description="Ppx/GppA phosphatase C-terminal" evidence="3">
    <location>
        <begin position="291"/>
        <end position="465"/>
    </location>
</feature>
<dbReference type="Gene3D" id="3.30.420.40">
    <property type="match status" value="1"/>
</dbReference>
<dbReference type="Pfam" id="PF02541">
    <property type="entry name" value="Ppx-GppA"/>
    <property type="match status" value="1"/>
</dbReference>
<dbReference type="PIRSF" id="PIRSF001267">
    <property type="entry name" value="Pyrophosphatase_GppA_Ppx"/>
    <property type="match status" value="1"/>
</dbReference>
<dbReference type="Pfam" id="PF21447">
    <property type="entry name" value="Ppx-GppA_III"/>
    <property type="match status" value="1"/>
</dbReference>
<dbReference type="CDD" id="cd24053">
    <property type="entry name" value="ASKHA_NBD_EcPPX-GppA-like"/>
    <property type="match status" value="1"/>
</dbReference>
<gene>
    <name evidence="4" type="ORF">CJD38_15775</name>
</gene>
<organism evidence="4 5">
    <name type="scientific">Stenotrophobium rhamnosiphilum</name>
    <dbReference type="NCBI Taxonomy" id="2029166"/>
    <lineage>
        <taxon>Bacteria</taxon>
        <taxon>Pseudomonadati</taxon>
        <taxon>Pseudomonadota</taxon>
        <taxon>Gammaproteobacteria</taxon>
        <taxon>Nevskiales</taxon>
        <taxon>Nevskiaceae</taxon>
        <taxon>Stenotrophobium</taxon>
    </lineage>
</organism>
<dbReference type="AlphaFoldDB" id="A0A2T5MCW3"/>
<dbReference type="Gene3D" id="1.10.3210.10">
    <property type="entry name" value="Hypothetical protein af1432"/>
    <property type="match status" value="1"/>
</dbReference>
<dbReference type="EMBL" id="QANS01000006">
    <property type="protein sequence ID" value="PTU30413.1"/>
    <property type="molecule type" value="Genomic_DNA"/>
</dbReference>